<keyword evidence="3" id="KW-1185">Reference proteome</keyword>
<evidence type="ECO:0000313" key="3">
    <source>
        <dbReference type="Proteomes" id="UP000194127"/>
    </source>
</evidence>
<organism evidence="2 3">
    <name type="scientific">Postia placenta MAD-698-R-SB12</name>
    <dbReference type="NCBI Taxonomy" id="670580"/>
    <lineage>
        <taxon>Eukaryota</taxon>
        <taxon>Fungi</taxon>
        <taxon>Dikarya</taxon>
        <taxon>Basidiomycota</taxon>
        <taxon>Agaricomycotina</taxon>
        <taxon>Agaricomycetes</taxon>
        <taxon>Polyporales</taxon>
        <taxon>Adustoporiaceae</taxon>
        <taxon>Rhodonia</taxon>
    </lineage>
</organism>
<protein>
    <submittedName>
        <fullName evidence="2">Uncharacterized protein</fullName>
    </submittedName>
</protein>
<dbReference type="EMBL" id="KZ110591">
    <property type="protein sequence ID" value="OSX67052.1"/>
    <property type="molecule type" value="Genomic_DNA"/>
</dbReference>
<gene>
    <name evidence="2" type="ORF">POSPLADRAFT_1042332</name>
</gene>
<name>A0A1X6NEW0_9APHY</name>
<evidence type="ECO:0000256" key="1">
    <source>
        <dbReference type="SAM" id="MobiDB-lite"/>
    </source>
</evidence>
<dbReference type="RefSeq" id="XP_024343846.1">
    <property type="nucleotide sequence ID" value="XM_024478084.1"/>
</dbReference>
<accession>A0A1X6NEW0</accession>
<sequence>MATTKAQALRLPATRLRLQDIAYTERQVSGCYDYDIDHVVPCSTTNQTPSLSPTLQLPVPMSTPFSSVTQLSAVSTHHVPNASSSKVAATPLPLSTPSPDPGRRSRQAYRESYNGAPVSPRQPMEISHSTATLRPQETHTADGDTSAADELECLSHASQATRTFIHIEEYSIPDVPPPPYDE</sequence>
<dbReference type="Proteomes" id="UP000194127">
    <property type="component" value="Unassembled WGS sequence"/>
</dbReference>
<evidence type="ECO:0000313" key="2">
    <source>
        <dbReference type="EMBL" id="OSX67052.1"/>
    </source>
</evidence>
<dbReference type="AlphaFoldDB" id="A0A1X6NEW0"/>
<dbReference type="GeneID" id="36323034"/>
<feature type="region of interest" description="Disordered" evidence="1">
    <location>
        <begin position="77"/>
        <end position="149"/>
    </location>
</feature>
<proteinExistence type="predicted"/>
<reference evidence="2 3" key="1">
    <citation type="submission" date="2017-04" db="EMBL/GenBank/DDBJ databases">
        <title>Genome Sequence of the Model Brown-Rot Fungus Postia placenta SB12.</title>
        <authorList>
            <consortium name="DOE Joint Genome Institute"/>
            <person name="Gaskell J."/>
            <person name="Kersten P."/>
            <person name="Larrondo L.F."/>
            <person name="Canessa P."/>
            <person name="Martinez D."/>
            <person name="Hibbett D."/>
            <person name="Schmoll M."/>
            <person name="Kubicek C.P."/>
            <person name="Martinez A.T."/>
            <person name="Yadav J."/>
            <person name="Master E."/>
            <person name="Magnuson J.K."/>
            <person name="James T."/>
            <person name="Yaver D."/>
            <person name="Berka R."/>
            <person name="Labutti K."/>
            <person name="Lipzen A."/>
            <person name="Aerts A."/>
            <person name="Barry K."/>
            <person name="Henrissat B."/>
            <person name="Blanchette R."/>
            <person name="Grigoriev I."/>
            <person name="Cullen D."/>
        </authorList>
    </citation>
    <scope>NUCLEOTIDE SEQUENCE [LARGE SCALE GENOMIC DNA]</scope>
    <source>
        <strain evidence="2 3">MAD-698-R-SB12</strain>
    </source>
</reference>
<dbReference type="OrthoDB" id="10282178at2759"/>